<feature type="transmembrane region" description="Helical" evidence="1">
    <location>
        <begin position="6"/>
        <end position="26"/>
    </location>
</feature>
<organism evidence="2 3">
    <name type="scientific">Treponema vincentii ATCC 35580</name>
    <dbReference type="NCBI Taxonomy" id="596324"/>
    <lineage>
        <taxon>Bacteria</taxon>
        <taxon>Pseudomonadati</taxon>
        <taxon>Spirochaetota</taxon>
        <taxon>Spirochaetia</taxon>
        <taxon>Spirochaetales</taxon>
        <taxon>Treponemataceae</taxon>
        <taxon>Treponema</taxon>
    </lineage>
</organism>
<evidence type="ECO:0000256" key="1">
    <source>
        <dbReference type="SAM" id="Phobius"/>
    </source>
</evidence>
<gene>
    <name evidence="2" type="ORF">TREVI0001_1525</name>
</gene>
<comment type="caution">
    <text evidence="2">The sequence shown here is derived from an EMBL/GenBank/DDBJ whole genome shotgun (WGS) entry which is preliminary data.</text>
</comment>
<reference evidence="2 3" key="1">
    <citation type="submission" date="2009-07" db="EMBL/GenBank/DDBJ databases">
        <authorList>
            <person name="Madupu R."/>
            <person name="Sebastian Y."/>
            <person name="Durkin A.S."/>
            <person name="Torralba M."/>
            <person name="Methe B."/>
            <person name="Sutton G.G."/>
            <person name="Strausberg R.L."/>
            <person name="Nelson K.E."/>
        </authorList>
    </citation>
    <scope>NUCLEOTIDE SEQUENCE [LARGE SCALE GENOMIC DNA]</scope>
    <source>
        <strain evidence="2 3">ATCC 35580</strain>
    </source>
</reference>
<dbReference type="STRING" id="596324.TREVI0001_1525"/>
<evidence type="ECO:0000313" key="2">
    <source>
        <dbReference type="EMBL" id="EEV21164.1"/>
    </source>
</evidence>
<dbReference type="AlphaFoldDB" id="C8PN21"/>
<name>C8PN21_9SPIR</name>
<sequence length="39" mass="4564">MPNTFVDFYSVHPQLFVALYCLYHLFYPAKIIKLSLSAL</sequence>
<evidence type="ECO:0000313" key="3">
    <source>
        <dbReference type="Proteomes" id="UP000004509"/>
    </source>
</evidence>
<keyword evidence="1" id="KW-1133">Transmembrane helix</keyword>
<accession>C8PN21</accession>
<protein>
    <submittedName>
        <fullName evidence="2">Uncharacterized protein</fullName>
    </submittedName>
</protein>
<keyword evidence="1" id="KW-0812">Transmembrane</keyword>
<dbReference type="Proteomes" id="UP000004509">
    <property type="component" value="Unassembled WGS sequence"/>
</dbReference>
<dbReference type="EMBL" id="ACYH01000012">
    <property type="protein sequence ID" value="EEV21164.1"/>
    <property type="molecule type" value="Genomic_DNA"/>
</dbReference>
<proteinExistence type="predicted"/>
<keyword evidence="1" id="KW-0472">Membrane</keyword>